<gene>
    <name evidence="2" type="primary">LOC105270321</name>
</gene>
<dbReference type="GeneID" id="105270321"/>
<proteinExistence type="predicted"/>
<dbReference type="Proteomes" id="UP000694866">
    <property type="component" value="Unplaced"/>
</dbReference>
<protein>
    <submittedName>
        <fullName evidence="2">Uncharacterized protein</fullName>
    </submittedName>
</protein>
<dbReference type="KEGG" id="fas:105270321"/>
<dbReference type="RefSeq" id="XP_011309477.1">
    <property type="nucleotide sequence ID" value="XM_011311175.1"/>
</dbReference>
<dbReference type="OrthoDB" id="7685730at2759"/>
<sequence length="204" mass="23173">MMKLNQEFIENEGPLFRYVCQRFDDLAKKVDSVKRSILNDIDQKIKTVNTNIAAMTGAQVPVDLEKIRKTLDTVLPLTQLNDFLAFDAELSLSEDKRTALIGLFEYLTANCSSLASCMCKLFPAIFTKVVQSECSGQGTKKRGIPSKRSFKDTATYACFEVVMRNKFHDTNKLITKVGNWLARWSHREGRRKNRPNPMADPRAS</sequence>
<evidence type="ECO:0000313" key="2">
    <source>
        <dbReference type="RefSeq" id="XP_011309477.1"/>
    </source>
</evidence>
<keyword evidence="1" id="KW-1185">Reference proteome</keyword>
<accession>A0A9R1U6W5</accession>
<name>A0A9R1U6W5_9HYME</name>
<organism evidence="1 2">
    <name type="scientific">Fopius arisanus</name>
    <dbReference type="NCBI Taxonomy" id="64838"/>
    <lineage>
        <taxon>Eukaryota</taxon>
        <taxon>Metazoa</taxon>
        <taxon>Ecdysozoa</taxon>
        <taxon>Arthropoda</taxon>
        <taxon>Hexapoda</taxon>
        <taxon>Insecta</taxon>
        <taxon>Pterygota</taxon>
        <taxon>Neoptera</taxon>
        <taxon>Endopterygota</taxon>
        <taxon>Hymenoptera</taxon>
        <taxon>Apocrita</taxon>
        <taxon>Ichneumonoidea</taxon>
        <taxon>Braconidae</taxon>
        <taxon>Opiinae</taxon>
        <taxon>Fopius</taxon>
    </lineage>
</organism>
<reference evidence="2" key="1">
    <citation type="submission" date="2025-08" db="UniProtKB">
        <authorList>
            <consortium name="RefSeq"/>
        </authorList>
    </citation>
    <scope>IDENTIFICATION</scope>
    <source>
        <strain evidence="2">USDA-PBARC FA_bdor</strain>
        <tissue evidence="2">Whole organism</tissue>
    </source>
</reference>
<dbReference type="AlphaFoldDB" id="A0A9R1U6W5"/>
<evidence type="ECO:0000313" key="1">
    <source>
        <dbReference type="Proteomes" id="UP000694866"/>
    </source>
</evidence>